<accession>A0AAW8HIA0</accession>
<dbReference type="Pfam" id="PF08708">
    <property type="entry name" value="PriCT_1"/>
    <property type="match status" value="1"/>
</dbReference>
<sequence>MSVQPAAWSRSSSARRLLSEAPFLPRCSDNKTAAIVRPVAYAIRYPYMQVNRSGMVSWLIFDLDHSNANIWDDQGLPAPNFIVRNRENGHAHLYYAIIPVCTTENARSRPLQYMKAIYRAMAIKLDADVAYSGPVAKTPFHPWWDTTEIHDREFELGELADYVELPQRSWSKGPDLDSVAHSRHCTLFEELRYYAYSIVARMRESSSYQRFQQEVAAYAHNHNNFRARGFSANLSLSQVNATVKSVSRWTWDFYTGNSRCHRGAMGLDKSLPIEERQRLSATRTHEKRRSSTEGKIRLAVARLTELGTSITLTAIAAATSLSRQTVARYQHVISMKLASKRDVIPLREAVAGHDQNVNYGVHQITAPSFCLVSVTAKGIDPGLEGGDSGQSSQIRVRSERCADDDSS</sequence>
<proteinExistence type="predicted"/>
<dbReference type="RefSeq" id="WP_084832251.1">
    <property type="nucleotide sequence ID" value="NZ_JAVDKS010000022.1"/>
</dbReference>
<evidence type="ECO:0000256" key="1">
    <source>
        <dbReference type="SAM" id="MobiDB-lite"/>
    </source>
</evidence>
<feature type="region of interest" description="Disordered" evidence="1">
    <location>
        <begin position="382"/>
        <end position="407"/>
    </location>
</feature>
<dbReference type="Pfam" id="PF03090">
    <property type="entry name" value="Replicase"/>
    <property type="match status" value="1"/>
</dbReference>
<protein>
    <submittedName>
        <fullName evidence="3">Replication initiation protein</fullName>
    </submittedName>
</protein>
<reference evidence="3 4" key="1">
    <citation type="submission" date="2023-08" db="EMBL/GenBank/DDBJ databases">
        <authorList>
            <person name="Dale J."/>
        </authorList>
    </citation>
    <scope>NUCLEOTIDE SEQUENCE [LARGE SCALE GENOMIC DNA]</scope>
    <source>
        <strain evidence="3 4">2023EL-00788</strain>
    </source>
</reference>
<dbReference type="AlphaFoldDB" id="A0AAW8HIA0"/>
<dbReference type="EMBL" id="JAVDKS010000022">
    <property type="protein sequence ID" value="MDQ2259567.1"/>
    <property type="molecule type" value="Genomic_DNA"/>
</dbReference>
<evidence type="ECO:0000313" key="3">
    <source>
        <dbReference type="EMBL" id="MDQ2259567.1"/>
    </source>
</evidence>
<organism evidence="3 4">
    <name type="scientific">Enterobacter soli</name>
    <dbReference type="NCBI Taxonomy" id="885040"/>
    <lineage>
        <taxon>Bacteria</taxon>
        <taxon>Pseudomonadati</taxon>
        <taxon>Pseudomonadota</taxon>
        <taxon>Gammaproteobacteria</taxon>
        <taxon>Enterobacterales</taxon>
        <taxon>Enterobacteriaceae</taxon>
        <taxon>Enterobacter</taxon>
    </lineage>
</organism>
<dbReference type="Proteomes" id="UP001225042">
    <property type="component" value="Unassembled WGS sequence"/>
</dbReference>
<dbReference type="InterPro" id="IPR004322">
    <property type="entry name" value="Plasmid_replicase_bac"/>
</dbReference>
<keyword evidence="4" id="KW-1185">Reference proteome</keyword>
<evidence type="ECO:0000259" key="2">
    <source>
        <dbReference type="Pfam" id="PF08708"/>
    </source>
</evidence>
<feature type="domain" description="Primase C-terminal 1" evidence="2">
    <location>
        <begin position="179"/>
        <end position="252"/>
    </location>
</feature>
<evidence type="ECO:0000313" key="4">
    <source>
        <dbReference type="Proteomes" id="UP001225042"/>
    </source>
</evidence>
<dbReference type="InterPro" id="IPR014820">
    <property type="entry name" value="PriCT_1"/>
</dbReference>
<gene>
    <name evidence="3" type="ORF">RBJ67_25900</name>
</gene>
<dbReference type="Gene3D" id="1.10.340.50">
    <property type="match status" value="1"/>
</dbReference>
<comment type="caution">
    <text evidence="3">The sequence shown here is derived from an EMBL/GenBank/DDBJ whole genome shotgun (WGS) entry which is preliminary data.</text>
</comment>
<feature type="compositionally biased region" description="Basic and acidic residues" evidence="1">
    <location>
        <begin position="396"/>
        <end position="407"/>
    </location>
</feature>
<name>A0AAW8HIA0_9ENTR</name>